<dbReference type="Proteomes" id="UP000199533">
    <property type="component" value="Unassembled WGS sequence"/>
</dbReference>
<reference evidence="2" key="1">
    <citation type="submission" date="2016-10" db="EMBL/GenBank/DDBJ databases">
        <authorList>
            <person name="Varghese N."/>
            <person name="Submissions S."/>
        </authorList>
    </citation>
    <scope>NUCLEOTIDE SEQUENCE [LARGE SCALE GENOMIC DNA]</scope>
    <source>
        <strain evidence="2">Nm69</strain>
    </source>
</reference>
<keyword evidence="2" id="KW-1185">Reference proteome</keyword>
<dbReference type="AlphaFoldDB" id="A0A1I4B7G3"/>
<dbReference type="EMBL" id="FOSP01000011">
    <property type="protein sequence ID" value="SFK63859.1"/>
    <property type="molecule type" value="Genomic_DNA"/>
</dbReference>
<evidence type="ECO:0000313" key="1">
    <source>
        <dbReference type="EMBL" id="SFK63859.1"/>
    </source>
</evidence>
<protein>
    <submittedName>
        <fullName evidence="1">Uncharacterized protein</fullName>
    </submittedName>
</protein>
<accession>A0A1I4B7G3</accession>
<organism evidence="1 2">
    <name type="scientific">Nitrosomonas aestuarii</name>
    <dbReference type="NCBI Taxonomy" id="52441"/>
    <lineage>
        <taxon>Bacteria</taxon>
        <taxon>Pseudomonadati</taxon>
        <taxon>Pseudomonadota</taxon>
        <taxon>Betaproteobacteria</taxon>
        <taxon>Nitrosomonadales</taxon>
        <taxon>Nitrosomonadaceae</taxon>
        <taxon>Nitrosomonas</taxon>
    </lineage>
</organism>
<name>A0A1I4B7G3_9PROT</name>
<proteinExistence type="predicted"/>
<sequence length="59" mass="6682">MAYKVIKIEGPDLRKPVGQEFMTRKSARHFCKNFMARMGEGVKAVIAHPDGTEEIFEQG</sequence>
<dbReference type="STRING" id="52441.SAMN05216302_101136"/>
<gene>
    <name evidence="1" type="ORF">SAMN05216302_101136</name>
</gene>
<evidence type="ECO:0000313" key="2">
    <source>
        <dbReference type="Proteomes" id="UP000199533"/>
    </source>
</evidence>